<accession>A0AAW6TVQ7</accession>
<reference evidence="2" key="1">
    <citation type="submission" date="2023-05" db="EMBL/GenBank/DDBJ databases">
        <title>Anaerotaeda fermentans gen. nov., sp. nov., a novel anaerobic planctomycete of the new family within the order Sedimentisphaerales isolated from Taman Peninsula, Russia.</title>
        <authorList>
            <person name="Khomyakova M.A."/>
            <person name="Merkel A.Y."/>
            <person name="Slobodkin A.I."/>
        </authorList>
    </citation>
    <scope>NUCLEOTIDE SEQUENCE</scope>
    <source>
        <strain evidence="2">M17dextr</strain>
    </source>
</reference>
<dbReference type="Proteomes" id="UP001431776">
    <property type="component" value="Unassembled WGS sequence"/>
</dbReference>
<proteinExistence type="predicted"/>
<evidence type="ECO:0000256" key="1">
    <source>
        <dbReference type="SAM" id="Phobius"/>
    </source>
</evidence>
<comment type="caution">
    <text evidence="2">The sequence shown here is derived from an EMBL/GenBank/DDBJ whole genome shotgun (WGS) entry which is preliminary data.</text>
</comment>
<evidence type="ECO:0000313" key="3">
    <source>
        <dbReference type="Proteomes" id="UP001431776"/>
    </source>
</evidence>
<organism evidence="2 3">
    <name type="scientific">Anaerobaca lacustris</name>
    <dbReference type="NCBI Taxonomy" id="3044600"/>
    <lineage>
        <taxon>Bacteria</taxon>
        <taxon>Pseudomonadati</taxon>
        <taxon>Planctomycetota</taxon>
        <taxon>Phycisphaerae</taxon>
        <taxon>Sedimentisphaerales</taxon>
        <taxon>Anaerobacaceae</taxon>
        <taxon>Anaerobaca</taxon>
    </lineage>
</organism>
<keyword evidence="1" id="KW-0472">Membrane</keyword>
<keyword evidence="3" id="KW-1185">Reference proteome</keyword>
<feature type="transmembrane region" description="Helical" evidence="1">
    <location>
        <begin position="20"/>
        <end position="39"/>
    </location>
</feature>
<protein>
    <submittedName>
        <fullName evidence="2">Uncharacterized protein</fullName>
    </submittedName>
</protein>
<dbReference type="EMBL" id="JASCXX010000004">
    <property type="protein sequence ID" value="MDI6448349.1"/>
    <property type="molecule type" value="Genomic_DNA"/>
</dbReference>
<name>A0AAW6TVQ7_9BACT</name>
<sequence length="94" mass="10093">MTPLICTLLASFTTPMRLDTNAASMLWLLPLVVAIAVVYKATKVHQIRAKSFVRETALLIGSIMVFIAVAALILYGVAWLVTEQLPAMAGGSAF</sequence>
<keyword evidence="1" id="KW-0812">Transmembrane</keyword>
<dbReference type="AlphaFoldDB" id="A0AAW6TVQ7"/>
<keyword evidence="1" id="KW-1133">Transmembrane helix</keyword>
<gene>
    <name evidence="2" type="ORF">QJ522_04785</name>
</gene>
<dbReference type="RefSeq" id="WP_349243755.1">
    <property type="nucleotide sequence ID" value="NZ_JASCXX010000004.1"/>
</dbReference>
<feature type="transmembrane region" description="Helical" evidence="1">
    <location>
        <begin position="59"/>
        <end position="81"/>
    </location>
</feature>
<evidence type="ECO:0000313" key="2">
    <source>
        <dbReference type="EMBL" id="MDI6448349.1"/>
    </source>
</evidence>